<name>A0A6A4IC92_9AGAR</name>
<dbReference type="GO" id="GO:0000976">
    <property type="term" value="F:transcription cis-regulatory region binding"/>
    <property type="evidence" value="ECO:0007669"/>
    <property type="project" value="TreeGrafter"/>
</dbReference>
<evidence type="ECO:0000256" key="3">
    <source>
        <dbReference type="ARBA" id="ARBA00023125"/>
    </source>
</evidence>
<evidence type="ECO:0000313" key="6">
    <source>
        <dbReference type="EMBL" id="KAE9409792.1"/>
    </source>
</evidence>
<dbReference type="CDD" id="cd12148">
    <property type="entry name" value="fungal_TF_MHR"/>
    <property type="match status" value="1"/>
</dbReference>
<dbReference type="GO" id="GO:0005634">
    <property type="term" value="C:nucleus"/>
    <property type="evidence" value="ECO:0007669"/>
    <property type="project" value="UniProtKB-SubCell"/>
</dbReference>
<dbReference type="GO" id="GO:0000981">
    <property type="term" value="F:DNA-binding transcription factor activity, RNA polymerase II-specific"/>
    <property type="evidence" value="ECO:0007669"/>
    <property type="project" value="InterPro"/>
</dbReference>
<gene>
    <name evidence="6" type="ORF">BT96DRAFT_984159</name>
</gene>
<dbReference type="PANTHER" id="PTHR31845:SF17">
    <property type="entry name" value="ZN(II)2CYS6 TRANSCRIPTION FACTOR (EUROFUNG)"/>
    <property type="match status" value="1"/>
</dbReference>
<dbReference type="GO" id="GO:0008270">
    <property type="term" value="F:zinc ion binding"/>
    <property type="evidence" value="ECO:0007669"/>
    <property type="project" value="InterPro"/>
</dbReference>
<dbReference type="OrthoDB" id="2595934at2759"/>
<keyword evidence="4" id="KW-0804">Transcription</keyword>
<sequence length="586" mass="66137">MQEPLLRAAEALNDPGKPKPSQNRSKLVSTCRKHKTRCEILDGLDQQVIRCHRCKVLKVQCSYQGMNRAVFEAALAAKSEHGEITNTAVYGLNDSSPATTNSPGASNAFLHPRMFPNHPHHIWNFLQLPRGVLDWSAPLEAIQGLTKQVLSNSHSRDHHSPSPPPAILSDSLESIFSPDQIDHLVSIFEHNYLPWLNFTLIRERPSPLLDLVCCTIASRHLTEPRRSIVAVRLQALATENAAKMIMQSRRSETLEAIQCLLILSLWAPVCGSSEDSRDGRLLIASAVTMALDMRLNDACELAMTLRDAHLRGEDVTDQEMLDASSRARLWIALTNAESLLCDRCLYSRQIFLASDLISARDTRLRLLAEMFDIVEAGINIRLESLSDVDVESWYDGFAHVLSGLDRITRLLVPLHLVAEFDEFYFQTLHIIERTCRSLVLYQACFTVRQYFVRSGNDHPFWFNQIRPHGLNALLIWGKEAVAVSESVLISFLEADVNLLGTMPDYIFNMDRLRFDLYHRRQVPHHPKSRGRLSWFDGETSLIEAYTKLKQCSLSPDSAAMKCSTLITGMLALWENKMAQQEAEAGS</sequence>
<accession>A0A6A4IC92</accession>
<keyword evidence="5" id="KW-0539">Nucleus</keyword>
<dbReference type="Proteomes" id="UP000799118">
    <property type="component" value="Unassembled WGS sequence"/>
</dbReference>
<evidence type="ECO:0000256" key="2">
    <source>
        <dbReference type="ARBA" id="ARBA00023015"/>
    </source>
</evidence>
<evidence type="ECO:0000313" key="7">
    <source>
        <dbReference type="Proteomes" id="UP000799118"/>
    </source>
</evidence>
<evidence type="ECO:0000256" key="5">
    <source>
        <dbReference type="ARBA" id="ARBA00023242"/>
    </source>
</evidence>
<dbReference type="EMBL" id="ML769386">
    <property type="protein sequence ID" value="KAE9409792.1"/>
    <property type="molecule type" value="Genomic_DNA"/>
</dbReference>
<comment type="subcellular location">
    <subcellularLocation>
        <location evidence="1">Nucleus</location>
    </subcellularLocation>
</comment>
<dbReference type="AlphaFoldDB" id="A0A6A4IC92"/>
<dbReference type="PANTHER" id="PTHR31845">
    <property type="entry name" value="FINGER DOMAIN PROTEIN, PUTATIVE-RELATED"/>
    <property type="match status" value="1"/>
</dbReference>
<evidence type="ECO:0008006" key="8">
    <source>
        <dbReference type="Google" id="ProtNLM"/>
    </source>
</evidence>
<evidence type="ECO:0000256" key="1">
    <source>
        <dbReference type="ARBA" id="ARBA00004123"/>
    </source>
</evidence>
<dbReference type="CDD" id="cd00067">
    <property type="entry name" value="GAL4"/>
    <property type="match status" value="1"/>
</dbReference>
<keyword evidence="3" id="KW-0238">DNA-binding</keyword>
<proteinExistence type="predicted"/>
<reference evidence="6" key="1">
    <citation type="journal article" date="2019" name="Environ. Microbiol.">
        <title>Fungal ecological strategies reflected in gene transcription - a case study of two litter decomposers.</title>
        <authorList>
            <person name="Barbi F."/>
            <person name="Kohler A."/>
            <person name="Barry K."/>
            <person name="Baskaran P."/>
            <person name="Daum C."/>
            <person name="Fauchery L."/>
            <person name="Ihrmark K."/>
            <person name="Kuo A."/>
            <person name="LaButti K."/>
            <person name="Lipzen A."/>
            <person name="Morin E."/>
            <person name="Grigoriev I.V."/>
            <person name="Henrissat B."/>
            <person name="Lindahl B."/>
            <person name="Martin F."/>
        </authorList>
    </citation>
    <scope>NUCLEOTIDE SEQUENCE</scope>
    <source>
        <strain evidence="6">JB14</strain>
    </source>
</reference>
<protein>
    <recommendedName>
        <fullName evidence="8">Zn(2)-C6 fungal-type domain-containing protein</fullName>
    </recommendedName>
</protein>
<dbReference type="InterPro" id="IPR051089">
    <property type="entry name" value="prtT"/>
</dbReference>
<organism evidence="6 7">
    <name type="scientific">Gymnopus androsaceus JB14</name>
    <dbReference type="NCBI Taxonomy" id="1447944"/>
    <lineage>
        <taxon>Eukaryota</taxon>
        <taxon>Fungi</taxon>
        <taxon>Dikarya</taxon>
        <taxon>Basidiomycota</taxon>
        <taxon>Agaricomycotina</taxon>
        <taxon>Agaricomycetes</taxon>
        <taxon>Agaricomycetidae</taxon>
        <taxon>Agaricales</taxon>
        <taxon>Marasmiineae</taxon>
        <taxon>Omphalotaceae</taxon>
        <taxon>Gymnopus</taxon>
    </lineage>
</organism>
<dbReference type="InterPro" id="IPR001138">
    <property type="entry name" value="Zn2Cys6_DnaBD"/>
</dbReference>
<evidence type="ECO:0000256" key="4">
    <source>
        <dbReference type="ARBA" id="ARBA00023163"/>
    </source>
</evidence>
<keyword evidence="2" id="KW-0805">Transcription regulation</keyword>
<keyword evidence="7" id="KW-1185">Reference proteome</keyword>